<dbReference type="RefSeq" id="XP_013898441.1">
    <property type="nucleotide sequence ID" value="XM_014042987.1"/>
</dbReference>
<keyword evidence="2" id="KW-0223">Dioxygenase</keyword>
<evidence type="ECO:0000313" key="5">
    <source>
        <dbReference type="EMBL" id="KIY99421.1"/>
    </source>
</evidence>
<evidence type="ECO:0000256" key="2">
    <source>
        <dbReference type="ARBA" id="ARBA00022964"/>
    </source>
</evidence>
<dbReference type="GO" id="GO:0016702">
    <property type="term" value="F:oxidoreductase activity, acting on single donors with incorporation of molecular oxygen, incorporation of two atoms of oxygen"/>
    <property type="evidence" value="ECO:0007669"/>
    <property type="project" value="InterPro"/>
</dbReference>
<dbReference type="Pfam" id="PF00305">
    <property type="entry name" value="Lipoxygenase"/>
    <property type="match status" value="1"/>
</dbReference>
<dbReference type="EMBL" id="KK101852">
    <property type="protein sequence ID" value="KIY99421.1"/>
    <property type="molecule type" value="Genomic_DNA"/>
</dbReference>
<proteinExistence type="predicted"/>
<dbReference type="InterPro" id="IPR000907">
    <property type="entry name" value="LipOase"/>
</dbReference>
<dbReference type="STRING" id="145388.A0A0D2MFB8"/>
<dbReference type="InterPro" id="IPR036226">
    <property type="entry name" value="LipOase_C_sf"/>
</dbReference>
<dbReference type="InterPro" id="IPR013819">
    <property type="entry name" value="LipOase_C"/>
</dbReference>
<dbReference type="Proteomes" id="UP000054498">
    <property type="component" value="Unassembled WGS sequence"/>
</dbReference>
<dbReference type="GO" id="GO:0034440">
    <property type="term" value="P:lipid oxidation"/>
    <property type="evidence" value="ECO:0007669"/>
    <property type="project" value="InterPro"/>
</dbReference>
<dbReference type="PROSITE" id="PS51393">
    <property type="entry name" value="LIPOXYGENASE_3"/>
    <property type="match status" value="1"/>
</dbReference>
<evidence type="ECO:0000256" key="3">
    <source>
        <dbReference type="ARBA" id="ARBA00023002"/>
    </source>
</evidence>
<dbReference type="AlphaFoldDB" id="A0A0D2MFB8"/>
<dbReference type="GO" id="GO:0046872">
    <property type="term" value="F:metal ion binding"/>
    <property type="evidence" value="ECO:0007669"/>
    <property type="project" value="UniProtKB-KW"/>
</dbReference>
<reference evidence="5 6" key="1">
    <citation type="journal article" date="2013" name="BMC Genomics">
        <title>Reconstruction of the lipid metabolism for the microalga Monoraphidium neglectum from its genome sequence reveals characteristics suitable for biofuel production.</title>
        <authorList>
            <person name="Bogen C."/>
            <person name="Al-Dilaimi A."/>
            <person name="Albersmeier A."/>
            <person name="Wichmann J."/>
            <person name="Grundmann M."/>
            <person name="Rupp O."/>
            <person name="Lauersen K.J."/>
            <person name="Blifernez-Klassen O."/>
            <person name="Kalinowski J."/>
            <person name="Goesmann A."/>
            <person name="Mussgnug J.H."/>
            <person name="Kruse O."/>
        </authorList>
    </citation>
    <scope>NUCLEOTIDE SEQUENCE [LARGE SCALE GENOMIC DNA]</scope>
    <source>
        <strain evidence="5 6">SAG 48.87</strain>
    </source>
</reference>
<evidence type="ECO:0000259" key="4">
    <source>
        <dbReference type="PROSITE" id="PS51393"/>
    </source>
</evidence>
<dbReference type="PANTHER" id="PTHR11771">
    <property type="entry name" value="LIPOXYGENASE"/>
    <property type="match status" value="1"/>
</dbReference>
<keyword evidence="6" id="KW-1185">Reference proteome</keyword>
<sequence>MILALDDLRSHATDAASGLAADEDEEAALAELHLLIKLLKEAIRAGALAPEPLAPGAGASSAGTPMTWAEGSAVAGELLPSDLVTQIVEFLRSLIKTLTWPVPVVEAGREGAWKTDREFGRQILAGQNPVGIVAITSKDDISALEAKGSTLFKAVRDDYGGQLEGKSLEELAAAPGQPRLFYVDYAPDALLPYLARVRDAYQDRALHAGRVLLHLSDAGDLLPVVIELKSDPDELFIAYTPKSGEALWLLAKTVFSSLGACVDLTILNAGVPGQILDDGSARARRGVICLAKPKASLPR</sequence>
<organism evidence="5 6">
    <name type="scientific">Monoraphidium neglectum</name>
    <dbReference type="NCBI Taxonomy" id="145388"/>
    <lineage>
        <taxon>Eukaryota</taxon>
        <taxon>Viridiplantae</taxon>
        <taxon>Chlorophyta</taxon>
        <taxon>core chlorophytes</taxon>
        <taxon>Chlorophyceae</taxon>
        <taxon>CS clade</taxon>
        <taxon>Sphaeropleales</taxon>
        <taxon>Selenastraceae</taxon>
        <taxon>Monoraphidium</taxon>
    </lineage>
</organism>
<dbReference type="Gene3D" id="3.10.450.60">
    <property type="match status" value="1"/>
</dbReference>
<evidence type="ECO:0000256" key="1">
    <source>
        <dbReference type="ARBA" id="ARBA00022723"/>
    </source>
</evidence>
<dbReference type="KEGG" id="mng:MNEG_8538"/>
<accession>A0A0D2MFB8</accession>
<keyword evidence="1" id="KW-0479">Metal-binding</keyword>
<protein>
    <recommendedName>
        <fullName evidence="4">Lipoxygenase domain-containing protein</fullName>
    </recommendedName>
</protein>
<dbReference type="OrthoDB" id="407298at2759"/>
<dbReference type="SUPFAM" id="SSF48484">
    <property type="entry name" value="Lipoxigenase"/>
    <property type="match status" value="1"/>
</dbReference>
<name>A0A0D2MFB8_9CHLO</name>
<dbReference type="GeneID" id="25741414"/>
<gene>
    <name evidence="5" type="ORF">MNEG_8538</name>
</gene>
<feature type="domain" description="Lipoxygenase" evidence="4">
    <location>
        <begin position="112"/>
        <end position="262"/>
    </location>
</feature>
<keyword evidence="3" id="KW-0560">Oxidoreductase</keyword>
<evidence type="ECO:0000313" key="6">
    <source>
        <dbReference type="Proteomes" id="UP000054498"/>
    </source>
</evidence>